<reference evidence="3" key="2">
    <citation type="submission" date="2025-09" db="UniProtKB">
        <authorList>
            <consortium name="Ensembl"/>
        </authorList>
    </citation>
    <scope>IDENTIFICATION</scope>
</reference>
<evidence type="ECO:0000256" key="1">
    <source>
        <dbReference type="ARBA" id="ARBA00022737"/>
    </source>
</evidence>
<dbReference type="Proteomes" id="UP000694522">
    <property type="component" value="Unplaced"/>
</dbReference>
<dbReference type="Pfam" id="PF13181">
    <property type="entry name" value="TPR_8"/>
    <property type="match status" value="2"/>
</dbReference>
<evidence type="ECO:0000256" key="2">
    <source>
        <dbReference type="ARBA" id="ARBA00022803"/>
    </source>
</evidence>
<dbReference type="InterPro" id="IPR052628">
    <property type="entry name" value="CFAP70"/>
</dbReference>
<dbReference type="SMART" id="SM00028">
    <property type="entry name" value="TPR"/>
    <property type="match status" value="3"/>
</dbReference>
<dbReference type="AlphaFoldDB" id="A0A8B9J0M1"/>
<reference evidence="3" key="1">
    <citation type="submission" date="2025-08" db="UniProtKB">
        <authorList>
            <consortium name="Ensembl"/>
        </authorList>
    </citation>
    <scope>IDENTIFICATION</scope>
</reference>
<evidence type="ECO:0000313" key="4">
    <source>
        <dbReference type="Proteomes" id="UP000694522"/>
    </source>
</evidence>
<dbReference type="PANTHER" id="PTHR44314:SF1">
    <property type="entry name" value="CILIA- AND FLAGELLA-ASSOCIATED PROTEIN 70"/>
    <property type="match status" value="1"/>
</dbReference>
<dbReference type="Gene3D" id="1.25.40.10">
    <property type="entry name" value="Tetratricopeptide repeat domain"/>
    <property type="match status" value="1"/>
</dbReference>
<evidence type="ECO:0008006" key="5">
    <source>
        <dbReference type="Google" id="ProtNLM"/>
    </source>
</evidence>
<keyword evidence="1" id="KW-0677">Repeat</keyword>
<organism evidence="3 4">
    <name type="scientific">Amazona collaria</name>
    <name type="common">yellow-billed parrot</name>
    <dbReference type="NCBI Taxonomy" id="241587"/>
    <lineage>
        <taxon>Eukaryota</taxon>
        <taxon>Metazoa</taxon>
        <taxon>Chordata</taxon>
        <taxon>Craniata</taxon>
        <taxon>Vertebrata</taxon>
        <taxon>Euteleostomi</taxon>
        <taxon>Archelosauria</taxon>
        <taxon>Archosauria</taxon>
        <taxon>Dinosauria</taxon>
        <taxon>Saurischia</taxon>
        <taxon>Theropoda</taxon>
        <taxon>Coelurosauria</taxon>
        <taxon>Aves</taxon>
        <taxon>Neognathae</taxon>
        <taxon>Neoaves</taxon>
        <taxon>Telluraves</taxon>
        <taxon>Australaves</taxon>
        <taxon>Psittaciformes</taxon>
        <taxon>Psittacidae</taxon>
        <taxon>Amazona</taxon>
    </lineage>
</organism>
<dbReference type="SUPFAM" id="SSF48452">
    <property type="entry name" value="TPR-like"/>
    <property type="match status" value="1"/>
</dbReference>
<protein>
    <recommendedName>
        <fullName evidence="5">Tetratricopeptide repeat protein 37</fullName>
    </recommendedName>
</protein>
<sequence length="200" mass="22450">SELGLESYWALAHELLSLQGGSSSAYYLALAQTYLLKEELSKCEECLCEAVRIDCMNPNVWAQKGHLCYLKKDFGEAKECYERAMGFMEDAEDRHFVYLRLGSIYLEEKLLKEMVEAEDALSEANALNNTNAEVWAYLSLICLHGGRHTEAEQCYKYVLKVCVCATVGWAGQGSVWPGTGQSMPHYESRNHGMGLGWKGP</sequence>
<proteinExistence type="predicted"/>
<dbReference type="Ensembl" id="ENSACOT00000019867.1">
    <property type="protein sequence ID" value="ENSACOP00000019184.1"/>
    <property type="gene ID" value="ENSACOG00000013200.1"/>
</dbReference>
<name>A0A8B9J0M1_9PSIT</name>
<dbReference type="GO" id="GO:0060271">
    <property type="term" value="P:cilium assembly"/>
    <property type="evidence" value="ECO:0007669"/>
    <property type="project" value="TreeGrafter"/>
</dbReference>
<dbReference type="InterPro" id="IPR019734">
    <property type="entry name" value="TPR_rpt"/>
</dbReference>
<accession>A0A8B9J0M1</accession>
<dbReference type="GO" id="GO:0003341">
    <property type="term" value="P:cilium movement"/>
    <property type="evidence" value="ECO:0007669"/>
    <property type="project" value="TreeGrafter"/>
</dbReference>
<keyword evidence="4" id="KW-1185">Reference proteome</keyword>
<dbReference type="PANTHER" id="PTHR44314">
    <property type="entry name" value="CILIA- AND FLAGELLA-ASSOCIATED PROTEIN 70"/>
    <property type="match status" value="1"/>
</dbReference>
<dbReference type="InterPro" id="IPR011990">
    <property type="entry name" value="TPR-like_helical_dom_sf"/>
</dbReference>
<keyword evidence="2" id="KW-0802">TPR repeat</keyword>
<evidence type="ECO:0000313" key="3">
    <source>
        <dbReference type="Ensembl" id="ENSACOP00000019184.1"/>
    </source>
</evidence>
<dbReference type="GO" id="GO:0070062">
    <property type="term" value="C:extracellular exosome"/>
    <property type="evidence" value="ECO:0007669"/>
    <property type="project" value="TreeGrafter"/>
</dbReference>
<dbReference type="GO" id="GO:0031514">
    <property type="term" value="C:motile cilium"/>
    <property type="evidence" value="ECO:0007669"/>
    <property type="project" value="TreeGrafter"/>
</dbReference>